<evidence type="ECO:0000313" key="2">
    <source>
        <dbReference type="EMBL" id="GMN69187.1"/>
    </source>
</evidence>
<proteinExistence type="predicted"/>
<sequence>MESTIPQALAVPPMQSQQVINQEPLYEHFRRIKPPEFKGSIDPLEAEDWLISLQVILNFMNLTEQEKEGFVEEFKKQFCDQMAMKAQHNEFDDLKQGDMTIIEACRKFD</sequence>
<accession>A0AA88JEC6</accession>
<comment type="caution">
    <text evidence="1">The sequence shown here is derived from an EMBL/GenBank/DDBJ whole genome shotgun (WGS) entry which is preliminary data.</text>
</comment>
<dbReference type="Proteomes" id="UP001187192">
    <property type="component" value="Unassembled WGS sequence"/>
</dbReference>
<dbReference type="AlphaFoldDB" id="A0AA88JEC6"/>
<evidence type="ECO:0000313" key="1">
    <source>
        <dbReference type="EMBL" id="GMN69186.1"/>
    </source>
</evidence>
<dbReference type="EMBL" id="BTGU01000787">
    <property type="protein sequence ID" value="GMN69186.1"/>
    <property type="molecule type" value="Genomic_DNA"/>
</dbReference>
<protein>
    <submittedName>
        <fullName evidence="1">Uncharacterized protein</fullName>
    </submittedName>
</protein>
<keyword evidence="3" id="KW-1185">Reference proteome</keyword>
<gene>
    <name evidence="1" type="ORF">TIFTF001_038237</name>
    <name evidence="2" type="ORF">TIFTF001_038240</name>
</gene>
<name>A0AA88JEC6_FICCA</name>
<organism evidence="1 3">
    <name type="scientific">Ficus carica</name>
    <name type="common">Common fig</name>
    <dbReference type="NCBI Taxonomy" id="3494"/>
    <lineage>
        <taxon>Eukaryota</taxon>
        <taxon>Viridiplantae</taxon>
        <taxon>Streptophyta</taxon>
        <taxon>Embryophyta</taxon>
        <taxon>Tracheophyta</taxon>
        <taxon>Spermatophyta</taxon>
        <taxon>Magnoliopsida</taxon>
        <taxon>eudicotyledons</taxon>
        <taxon>Gunneridae</taxon>
        <taxon>Pentapetalae</taxon>
        <taxon>rosids</taxon>
        <taxon>fabids</taxon>
        <taxon>Rosales</taxon>
        <taxon>Moraceae</taxon>
        <taxon>Ficeae</taxon>
        <taxon>Ficus</taxon>
    </lineage>
</organism>
<reference evidence="1" key="1">
    <citation type="submission" date="2023-07" db="EMBL/GenBank/DDBJ databases">
        <title>draft genome sequence of fig (Ficus carica).</title>
        <authorList>
            <person name="Takahashi T."/>
            <person name="Nishimura K."/>
        </authorList>
    </citation>
    <scope>NUCLEOTIDE SEQUENCE</scope>
</reference>
<evidence type="ECO:0000313" key="3">
    <source>
        <dbReference type="Proteomes" id="UP001187192"/>
    </source>
</evidence>
<dbReference type="EMBL" id="BTGU01000788">
    <property type="protein sequence ID" value="GMN69187.1"/>
    <property type="molecule type" value="Genomic_DNA"/>
</dbReference>